<dbReference type="Pfam" id="PF25316">
    <property type="entry name" value="TAF2_3rd"/>
    <property type="match status" value="1"/>
</dbReference>
<reference evidence="12 13" key="1">
    <citation type="journal article" date="2011" name="Science">
        <title>Comparative functional genomics of the fission yeasts.</title>
        <authorList>
            <person name="Rhind N."/>
            <person name="Chen Z."/>
            <person name="Yassour M."/>
            <person name="Thompson D.A."/>
            <person name="Haas B.J."/>
            <person name="Habib N."/>
            <person name="Wapinski I."/>
            <person name="Roy S."/>
            <person name="Lin M.F."/>
            <person name="Heiman D.I."/>
            <person name="Young S.K."/>
            <person name="Furuya K."/>
            <person name="Guo Y."/>
            <person name="Pidoux A."/>
            <person name="Chen H.M."/>
            <person name="Robbertse B."/>
            <person name="Goldberg J.M."/>
            <person name="Aoki K."/>
            <person name="Bayne E.H."/>
            <person name="Berlin A.M."/>
            <person name="Desjardins C.A."/>
            <person name="Dobbs E."/>
            <person name="Dukaj L."/>
            <person name="Fan L."/>
            <person name="FitzGerald M.G."/>
            <person name="French C."/>
            <person name="Gujja S."/>
            <person name="Hansen K."/>
            <person name="Keifenheim D."/>
            <person name="Levin J.Z."/>
            <person name="Mosher R.A."/>
            <person name="Mueller C.A."/>
            <person name="Pfiffner J."/>
            <person name="Priest M."/>
            <person name="Russ C."/>
            <person name="Smialowska A."/>
            <person name="Swoboda P."/>
            <person name="Sykes S.M."/>
            <person name="Vaughn M."/>
            <person name="Vengrova S."/>
            <person name="Yoder R."/>
            <person name="Zeng Q."/>
            <person name="Allshire R."/>
            <person name="Baulcombe D."/>
            <person name="Birren B.W."/>
            <person name="Brown W."/>
            <person name="Ekwall K."/>
            <person name="Kellis M."/>
            <person name="Leatherwood J."/>
            <person name="Levin H."/>
            <person name="Margalit H."/>
            <person name="Martienssen R."/>
            <person name="Nieduszynski C.A."/>
            <person name="Spatafora J.W."/>
            <person name="Friedman N."/>
            <person name="Dalgaard J.Z."/>
            <person name="Baumann P."/>
            <person name="Niki H."/>
            <person name="Regev A."/>
            <person name="Nusbaum C."/>
        </authorList>
    </citation>
    <scope>NUCLEOTIDE SEQUENCE [LARGE SCALE GENOMIC DNA]</scope>
    <source>
        <strain evidence="13">OY26 / ATCC MYA-4695 / CBS 11777 / NBRC 106824 / NRRL Y48691</strain>
    </source>
</reference>
<evidence type="ECO:0000256" key="1">
    <source>
        <dbReference type="ARBA" id="ARBA00004123"/>
    </source>
</evidence>
<proteinExistence type="inferred from homology"/>
<comment type="subcellular location">
    <subcellularLocation>
        <location evidence="1">Nucleus</location>
    </subcellularLocation>
</comment>
<keyword evidence="5" id="KW-0804">Transcription</keyword>
<protein>
    <recommendedName>
        <fullName evidence="3">Transcription initiation factor TFIID subunit 2</fullName>
    </recommendedName>
    <alternativeName>
        <fullName evidence="8">TBP-associated factor 2</fullName>
    </alternativeName>
</protein>
<evidence type="ECO:0000256" key="2">
    <source>
        <dbReference type="ARBA" id="ARBA00010937"/>
    </source>
</evidence>
<dbReference type="GO" id="GO:0045944">
    <property type="term" value="P:positive regulation of transcription by RNA polymerase II"/>
    <property type="evidence" value="ECO:0007669"/>
    <property type="project" value="EnsemblFungi"/>
</dbReference>
<name>S9VYQ4_SCHCR</name>
<keyword evidence="6" id="KW-0539">Nucleus</keyword>
<dbReference type="STRING" id="653667.S9VYQ4"/>
<accession>S9VYQ4</accession>
<dbReference type="InterPro" id="IPR057991">
    <property type="entry name" value="TPR_TAF2_C"/>
</dbReference>
<dbReference type="Gene3D" id="1.10.390.10">
    <property type="entry name" value="Neutral Protease Domain 2"/>
    <property type="match status" value="1"/>
</dbReference>
<evidence type="ECO:0000256" key="9">
    <source>
        <dbReference type="SAM" id="MobiDB-lite"/>
    </source>
</evidence>
<dbReference type="CDD" id="cd09839">
    <property type="entry name" value="M1_like_TAF2"/>
    <property type="match status" value="1"/>
</dbReference>
<dbReference type="SUPFAM" id="SSF55486">
    <property type="entry name" value="Metalloproteases ('zincins'), catalytic domain"/>
    <property type="match status" value="1"/>
</dbReference>
<dbReference type="OrthoDB" id="308861at2759"/>
<feature type="domain" description="Transcription initiation factor TFIID subunit 2 TPR repeats" evidence="11">
    <location>
        <begin position="757"/>
        <end position="1040"/>
    </location>
</feature>
<dbReference type="EMBL" id="KE546992">
    <property type="protein sequence ID" value="EPY50950.1"/>
    <property type="molecule type" value="Genomic_DNA"/>
</dbReference>
<evidence type="ECO:0000256" key="3">
    <source>
        <dbReference type="ARBA" id="ARBA00017363"/>
    </source>
</evidence>
<evidence type="ECO:0000256" key="6">
    <source>
        <dbReference type="ARBA" id="ARBA00023242"/>
    </source>
</evidence>
<comment type="similarity">
    <text evidence="2">Belongs to the TAF2 family.</text>
</comment>
<dbReference type="InterPro" id="IPR042097">
    <property type="entry name" value="Aminopeptidase_N-like_N_sf"/>
</dbReference>
<keyword evidence="4" id="KW-0805">Transcription regulation</keyword>
<dbReference type="InterPro" id="IPR037813">
    <property type="entry name" value="TAF2"/>
</dbReference>
<feature type="compositionally biased region" description="Polar residues" evidence="9">
    <location>
        <begin position="226"/>
        <end position="240"/>
    </location>
</feature>
<keyword evidence="13" id="KW-1185">Reference proteome</keyword>
<organism evidence="12 13">
    <name type="scientific">Schizosaccharomyces cryophilus (strain OY26 / ATCC MYA-4695 / CBS 11777 / NBRC 106824 / NRRL Y48691)</name>
    <name type="common">Fission yeast</name>
    <dbReference type="NCBI Taxonomy" id="653667"/>
    <lineage>
        <taxon>Eukaryota</taxon>
        <taxon>Fungi</taxon>
        <taxon>Dikarya</taxon>
        <taxon>Ascomycota</taxon>
        <taxon>Taphrinomycotina</taxon>
        <taxon>Schizosaccharomycetes</taxon>
        <taxon>Schizosaccharomycetales</taxon>
        <taxon>Schizosaccharomycetaceae</taxon>
        <taxon>Schizosaccharomyces</taxon>
    </lineage>
</organism>
<dbReference type="PANTHER" id="PTHR15137">
    <property type="entry name" value="TRANSCRIPTION INITIATION FACTOR TFIID"/>
    <property type="match status" value="1"/>
</dbReference>
<evidence type="ECO:0000256" key="5">
    <source>
        <dbReference type="ARBA" id="ARBA00023163"/>
    </source>
</evidence>
<evidence type="ECO:0000259" key="10">
    <source>
        <dbReference type="Pfam" id="PF25316"/>
    </source>
</evidence>
<evidence type="ECO:0000313" key="13">
    <source>
        <dbReference type="Proteomes" id="UP000015464"/>
    </source>
</evidence>
<dbReference type="GO" id="GO:0005669">
    <property type="term" value="C:transcription factor TFIID complex"/>
    <property type="evidence" value="ECO:0007669"/>
    <property type="project" value="EnsemblFungi"/>
</dbReference>
<dbReference type="GO" id="GO:0016251">
    <property type="term" value="F:RNA polymerase II general transcription initiation factor activity"/>
    <property type="evidence" value="ECO:0007669"/>
    <property type="project" value="TreeGrafter"/>
</dbReference>
<comment type="function">
    <text evidence="7">Functions as a component of the DNA-binding general transcription factor complex TFIID. Binding of TFIID to a promoter (with or without TATA element) is the initial step in pre-initiation complex (PIC) formation. TFIID plays a key role in the regulation of gene expression by RNA polymerase II through different activities such as transcription activator interaction, core promoter recognition and selectivity, TFIIA and TFIIB interaction, chromatin modification (histone acetylation by TAF1), facilitation of DNA opening and initiation of transcription.</text>
</comment>
<dbReference type="Gene3D" id="2.60.40.1730">
    <property type="entry name" value="tricorn interacting facor f3 domain"/>
    <property type="match status" value="1"/>
</dbReference>
<dbReference type="RefSeq" id="XP_013024602.1">
    <property type="nucleotide sequence ID" value="XM_013169148.1"/>
</dbReference>
<dbReference type="Pfam" id="PF25577">
    <property type="entry name" value="TPR_TAF2_C"/>
    <property type="match status" value="1"/>
</dbReference>
<dbReference type="GO" id="GO:0006367">
    <property type="term" value="P:transcription initiation at RNA polymerase II promoter"/>
    <property type="evidence" value="ECO:0007669"/>
    <property type="project" value="TreeGrafter"/>
</dbReference>
<dbReference type="Proteomes" id="UP000015464">
    <property type="component" value="Unassembled WGS sequence"/>
</dbReference>
<dbReference type="PANTHER" id="PTHR15137:SF9">
    <property type="entry name" value="TRANSCRIPTION INITIATION FACTOR TFIID SUBUNIT 2"/>
    <property type="match status" value="1"/>
</dbReference>
<dbReference type="OMA" id="EQPDYQW"/>
<feature type="region of interest" description="Disordered" evidence="9">
    <location>
        <begin position="1167"/>
        <end position="1202"/>
    </location>
</feature>
<dbReference type="GeneID" id="25039273"/>
<gene>
    <name evidence="12" type="ORF">SPOG_04960</name>
</gene>
<dbReference type="AlphaFoldDB" id="S9VYQ4"/>
<evidence type="ECO:0000256" key="7">
    <source>
        <dbReference type="ARBA" id="ARBA00025346"/>
    </source>
</evidence>
<dbReference type="GO" id="GO:0003682">
    <property type="term" value="F:chromatin binding"/>
    <property type="evidence" value="ECO:0007669"/>
    <property type="project" value="EnsemblFungi"/>
</dbReference>
<dbReference type="HOGENOM" id="CLU_002317_2_0_1"/>
<dbReference type="FunFam" id="1.10.390.10:FF:000011">
    <property type="entry name" value="Transcription initiation factor TFIID subunit"/>
    <property type="match status" value="1"/>
</dbReference>
<dbReference type="GO" id="GO:0000976">
    <property type="term" value="F:transcription cis-regulatory region binding"/>
    <property type="evidence" value="ECO:0007669"/>
    <property type="project" value="TreeGrafter"/>
</dbReference>
<dbReference type="eggNOG" id="KOG1932">
    <property type="taxonomic scope" value="Eukaryota"/>
</dbReference>
<evidence type="ECO:0000256" key="4">
    <source>
        <dbReference type="ARBA" id="ARBA00023015"/>
    </source>
</evidence>
<evidence type="ECO:0000259" key="11">
    <source>
        <dbReference type="Pfam" id="PF25577"/>
    </source>
</evidence>
<evidence type="ECO:0000313" key="12">
    <source>
        <dbReference type="EMBL" id="EPY50950.1"/>
    </source>
</evidence>
<dbReference type="SUPFAM" id="SSF63737">
    <property type="entry name" value="Leukotriene A4 hydrolase N-terminal domain"/>
    <property type="match status" value="1"/>
</dbReference>
<dbReference type="InterPro" id="IPR057345">
    <property type="entry name" value="Ig-like_TAF2"/>
</dbReference>
<evidence type="ECO:0000256" key="8">
    <source>
        <dbReference type="ARBA" id="ARBA00076306"/>
    </source>
</evidence>
<feature type="domain" description="Transcription initiation factor TFIID subunit 2 Ig-like" evidence="10">
    <location>
        <begin position="575"/>
        <end position="753"/>
    </location>
</feature>
<dbReference type="InterPro" id="IPR027268">
    <property type="entry name" value="Peptidase_M4/M1_CTD_sf"/>
</dbReference>
<feature type="region of interest" description="Disordered" evidence="9">
    <location>
        <begin position="226"/>
        <end position="267"/>
    </location>
</feature>
<sequence>MKIKPLCSLSQSELSLQNKHSYLLTHCTSLFTLVVRNEKATIRKIHQKVAIDIDFASQTINGRTDINIMPINPDLKKVVLDCYQADVHSCYINNEPANFVYDDALRRLRIQEPNSNVSHHHQLNSQYESTVNDLGGLSIFLPKSPGEDPATLLVSIEFSVHQPTSGITFVGVDPIDHRYPHAYTNNSIVPYSTSSWLPCVDGIWERSTWEFEITIPKTLGTLSKSSNSQLNGFTDKSSSQEPHEDDDMQSELDHDPRTSVAEPDFSEDHDMEVIGCGDLLDQVTHPKATHKKTVYSTVSTPVAPNYIAFAAGPFKHINLTDFREPEDDDAMGSSAIEIAGYYLPKYAEEVENSCVFMYKAMDFFVREYGSYPFNAFKLCFVDETNYPIISTPSLVIASNSLLFPKANLDDIYESTKTLTWALASQWIGVYLIPKAWNDLWLIYGLSYFITGLFLKKLMGNNDHRFRLKKDVLKLLELDIGRPPIANPNLVLPIDPNTLNFIALKAPLVIHILERRLTKTGGSLGMSRVIPKLLLQVMSGDMLNGCLSTSHFLKTCEKASHMRLDIFAQQWIYGYGYPIFRVVQRFNRKKMIIEMGIDQVQTKETPTIPASEGNFVSDAIRHLNNEPVASGLPVFSGPMTIRIHEADGTPYEHVVELKDSFTKLDIQYNTKYKRISRNRSTKNVRKDNGDHGGDDSDYVIRSLGDVLQSDEDIEKWRLYDYTKEDEDTMATEAFEWIRVDADFEWICDLRVRQPEHMFVSQIQQDRDVVAQLETIRHFTGNSFSISRQVSTVLLRTLLDTRYYYGVRQEAARALANCANPELDWIGYYHLRMAFLESFCFENSTIPKSNDFSNISEYYVKCAMVEAFANVRDRKGVTTSSVKKLLLDLLCFNDNANNEFSDSHFICLLIDSLVDALIPRGETVQYAFSDPEHMEYVHQAINEIDRHMRIDACMPSYKNIITIKALEAKNRLARTFHLDFGPRELFPYTQEGNYNSVRSVAYDLMLQSGALKNDALIKYMFYILINDLSPAVRRSLMYSIQKGFGCLARGGAKTEFASDDLIVEEDITKAIEKRIDITSRASISGAIEALRNDVGKNRVLSEEMWKAINDPKIDLMTKRNLLMICRVLYKAKSSLIVTLKIPSLIPRLRAIHLGKGKIVIRKAPLKQFGKNKEKSPPQIPAPSPVVNDNNNKPKGPTLKIKLKL</sequence>